<dbReference type="FunFam" id="2.40.30.10:FF:000052">
    <property type="entry name" value="Selenocysteine-specific elongation factor EF-Sec"/>
    <property type="match status" value="1"/>
</dbReference>
<evidence type="ECO:0000256" key="1">
    <source>
        <dbReference type="SAM" id="MobiDB-lite"/>
    </source>
</evidence>
<dbReference type="PROSITE" id="PS51722">
    <property type="entry name" value="G_TR_2"/>
    <property type="match status" value="1"/>
</dbReference>
<dbReference type="CDD" id="cd01889">
    <property type="entry name" value="SelB_euk"/>
    <property type="match status" value="1"/>
</dbReference>
<dbReference type="Proteomes" id="UP001152798">
    <property type="component" value="Chromosome 1"/>
</dbReference>
<dbReference type="Pfam" id="PF03144">
    <property type="entry name" value="GTP_EFTU_D2"/>
    <property type="match status" value="1"/>
</dbReference>
<dbReference type="InterPro" id="IPR049394">
    <property type="entry name" value="eEFSec_C"/>
</dbReference>
<dbReference type="PANTHER" id="PTHR43721">
    <property type="entry name" value="ELONGATION FACTOR TU-RELATED"/>
    <property type="match status" value="1"/>
</dbReference>
<dbReference type="InterPro" id="IPR004161">
    <property type="entry name" value="EFTu-like_2"/>
</dbReference>
<gene>
    <name evidence="3" type="ORF">NEZAVI_LOCUS606</name>
</gene>
<evidence type="ECO:0000313" key="4">
    <source>
        <dbReference type="Proteomes" id="UP001152798"/>
    </source>
</evidence>
<protein>
    <recommendedName>
        <fullName evidence="2">Tr-type G domain-containing protein</fullName>
    </recommendedName>
</protein>
<dbReference type="InterPro" id="IPR049393">
    <property type="entry name" value="eEFSec_III"/>
</dbReference>
<dbReference type="InterPro" id="IPR005225">
    <property type="entry name" value="Small_GTP-bd"/>
</dbReference>
<dbReference type="GO" id="GO:0003746">
    <property type="term" value="F:translation elongation factor activity"/>
    <property type="evidence" value="ECO:0007669"/>
    <property type="project" value="TreeGrafter"/>
</dbReference>
<dbReference type="PANTHER" id="PTHR43721:SF11">
    <property type="entry name" value="SELENOCYSTEINE-SPECIFIC ELONGATION FACTOR"/>
    <property type="match status" value="1"/>
</dbReference>
<name>A0A9P0E837_NEZVI</name>
<dbReference type="InterPro" id="IPR000795">
    <property type="entry name" value="T_Tr_GTP-bd_dom"/>
</dbReference>
<evidence type="ECO:0000313" key="3">
    <source>
        <dbReference type="EMBL" id="CAH1389151.1"/>
    </source>
</evidence>
<dbReference type="OrthoDB" id="2067at2759"/>
<dbReference type="GO" id="GO:0003924">
    <property type="term" value="F:GTPase activity"/>
    <property type="evidence" value="ECO:0007669"/>
    <property type="project" value="InterPro"/>
</dbReference>
<organism evidence="3 4">
    <name type="scientific">Nezara viridula</name>
    <name type="common">Southern green stink bug</name>
    <name type="synonym">Cimex viridulus</name>
    <dbReference type="NCBI Taxonomy" id="85310"/>
    <lineage>
        <taxon>Eukaryota</taxon>
        <taxon>Metazoa</taxon>
        <taxon>Ecdysozoa</taxon>
        <taxon>Arthropoda</taxon>
        <taxon>Hexapoda</taxon>
        <taxon>Insecta</taxon>
        <taxon>Pterygota</taxon>
        <taxon>Neoptera</taxon>
        <taxon>Paraneoptera</taxon>
        <taxon>Hemiptera</taxon>
        <taxon>Heteroptera</taxon>
        <taxon>Panheteroptera</taxon>
        <taxon>Pentatomomorpha</taxon>
        <taxon>Pentatomoidea</taxon>
        <taxon>Pentatomidae</taxon>
        <taxon>Pentatominae</taxon>
        <taxon>Nezara</taxon>
    </lineage>
</organism>
<dbReference type="InterPro" id="IPR009000">
    <property type="entry name" value="Transl_B-barrel_sf"/>
</dbReference>
<dbReference type="CDD" id="cd03696">
    <property type="entry name" value="SelB_II"/>
    <property type="match status" value="1"/>
</dbReference>
<dbReference type="SUPFAM" id="SSF52540">
    <property type="entry name" value="P-loop containing nucleoside triphosphate hydrolases"/>
    <property type="match status" value="1"/>
</dbReference>
<evidence type="ECO:0000259" key="2">
    <source>
        <dbReference type="PROSITE" id="PS51722"/>
    </source>
</evidence>
<keyword evidence="4" id="KW-1185">Reference proteome</keyword>
<accession>A0A9P0E837</accession>
<dbReference type="GO" id="GO:0005525">
    <property type="term" value="F:GTP binding"/>
    <property type="evidence" value="ECO:0007669"/>
    <property type="project" value="InterPro"/>
</dbReference>
<dbReference type="Gene3D" id="3.40.50.300">
    <property type="entry name" value="P-loop containing nucleotide triphosphate hydrolases"/>
    <property type="match status" value="1"/>
</dbReference>
<dbReference type="Pfam" id="PF00009">
    <property type="entry name" value="GTP_EFTU"/>
    <property type="match status" value="1"/>
</dbReference>
<dbReference type="AlphaFoldDB" id="A0A9P0E837"/>
<dbReference type="PRINTS" id="PR00315">
    <property type="entry name" value="ELONGATNFCT"/>
</dbReference>
<dbReference type="Pfam" id="PF21131">
    <property type="entry name" value="eEFSec_4th"/>
    <property type="match status" value="1"/>
</dbReference>
<sequence length="544" mass="61395">MTNVKLLNINVGLLGHVDSGKTSLAKCLSQINSTACFDKHPQSQERGITIDLGFSSFSTEASEKFKIQGYEKLQFTLVDCPGHASLIRTIIGGVHIIDHVILVIDITKGIQTQTAECLVISEITNKPTLVVLNKTDLIDACKRDEFIKKVSNKIKSTLSQTIFQDTPILPIVCKEDYSEERGINNLITKLTEVISVPCRSPTNSLVLAIDHCFSIKGKGTVITGTVLQGKISINDIIEIPGLQETKKVKSIQMFKQDVNTAVQGDRIGTCVTHFNPKQLERGVACKPGSMHLVHGVIINFNKVKYYKNTIKSSTKYHVSVGYETLIGKLLLFQSEDNSNFNLENEYLYIEEFNEEMSIKIFALLEFEKSIYLPPNSMIICSKLDTNINCNTCRISFFGNVVYEISDKRYPETFLPKLKIYKVKTKTGYVQNLINENEIIASKLFQKITSAQKFLNMKIKLSTGEIGYIESTFGQKDKTRIRIPEGLQPSTFEYLSTIKKGKKNKTKRENEPSLNENKPKQDSVTVRLEFRRYLFDKNKTITPHT</sequence>
<dbReference type="CDD" id="cd04094">
    <property type="entry name" value="eSelB_III"/>
    <property type="match status" value="1"/>
</dbReference>
<dbReference type="InterPro" id="IPR027417">
    <property type="entry name" value="P-loop_NTPase"/>
</dbReference>
<feature type="region of interest" description="Disordered" evidence="1">
    <location>
        <begin position="500"/>
        <end position="521"/>
    </location>
</feature>
<dbReference type="Gene3D" id="2.40.30.10">
    <property type="entry name" value="Translation factors"/>
    <property type="match status" value="2"/>
</dbReference>
<dbReference type="GO" id="GO:0001514">
    <property type="term" value="P:selenocysteine incorporation"/>
    <property type="evidence" value="ECO:0007669"/>
    <property type="project" value="TreeGrafter"/>
</dbReference>
<dbReference type="Pfam" id="PF21208">
    <property type="entry name" value="euk_SelB_III"/>
    <property type="match status" value="1"/>
</dbReference>
<feature type="compositionally biased region" description="Basic and acidic residues" evidence="1">
    <location>
        <begin position="506"/>
        <end position="520"/>
    </location>
</feature>
<dbReference type="EMBL" id="OV725077">
    <property type="protein sequence ID" value="CAH1389151.1"/>
    <property type="molecule type" value="Genomic_DNA"/>
</dbReference>
<dbReference type="InterPro" id="IPR050055">
    <property type="entry name" value="EF-Tu_GTPase"/>
</dbReference>
<feature type="domain" description="Tr-type G" evidence="2">
    <location>
        <begin position="6"/>
        <end position="202"/>
    </location>
</feature>
<dbReference type="NCBIfam" id="TIGR00231">
    <property type="entry name" value="small_GTP"/>
    <property type="match status" value="1"/>
</dbReference>
<dbReference type="SUPFAM" id="SSF50447">
    <property type="entry name" value="Translation proteins"/>
    <property type="match status" value="1"/>
</dbReference>
<reference evidence="3" key="1">
    <citation type="submission" date="2022-01" db="EMBL/GenBank/DDBJ databases">
        <authorList>
            <person name="King R."/>
        </authorList>
    </citation>
    <scope>NUCLEOTIDE SEQUENCE</scope>
</reference>
<proteinExistence type="predicted"/>